<dbReference type="Proteomes" id="UP001301958">
    <property type="component" value="Unassembled WGS sequence"/>
</dbReference>
<comment type="caution">
    <text evidence="2">The sequence shown here is derived from an EMBL/GenBank/DDBJ whole genome shotgun (WGS) entry which is preliminary data.</text>
</comment>
<name>A0AAN7BQS1_9PEZI</name>
<feature type="region of interest" description="Disordered" evidence="1">
    <location>
        <begin position="64"/>
        <end position="125"/>
    </location>
</feature>
<evidence type="ECO:0000313" key="3">
    <source>
        <dbReference type="Proteomes" id="UP001301958"/>
    </source>
</evidence>
<proteinExistence type="predicted"/>
<evidence type="ECO:0000313" key="2">
    <source>
        <dbReference type="EMBL" id="KAK4227789.1"/>
    </source>
</evidence>
<feature type="compositionally biased region" description="Pro residues" evidence="1">
    <location>
        <begin position="74"/>
        <end position="87"/>
    </location>
</feature>
<evidence type="ECO:0000256" key="1">
    <source>
        <dbReference type="SAM" id="MobiDB-lite"/>
    </source>
</evidence>
<feature type="compositionally biased region" description="Polar residues" evidence="1">
    <location>
        <begin position="89"/>
        <end position="99"/>
    </location>
</feature>
<reference evidence="2" key="1">
    <citation type="journal article" date="2023" name="Mol. Phylogenet. Evol.">
        <title>Genome-scale phylogeny and comparative genomics of the fungal order Sordariales.</title>
        <authorList>
            <person name="Hensen N."/>
            <person name="Bonometti L."/>
            <person name="Westerberg I."/>
            <person name="Brannstrom I.O."/>
            <person name="Guillou S."/>
            <person name="Cros-Aarteil S."/>
            <person name="Calhoun S."/>
            <person name="Haridas S."/>
            <person name="Kuo A."/>
            <person name="Mondo S."/>
            <person name="Pangilinan J."/>
            <person name="Riley R."/>
            <person name="LaButti K."/>
            <person name="Andreopoulos B."/>
            <person name="Lipzen A."/>
            <person name="Chen C."/>
            <person name="Yan M."/>
            <person name="Daum C."/>
            <person name="Ng V."/>
            <person name="Clum A."/>
            <person name="Steindorff A."/>
            <person name="Ohm R.A."/>
            <person name="Martin F."/>
            <person name="Silar P."/>
            <person name="Natvig D.O."/>
            <person name="Lalanne C."/>
            <person name="Gautier V."/>
            <person name="Ament-Velasquez S.L."/>
            <person name="Kruys A."/>
            <person name="Hutchinson M.I."/>
            <person name="Powell A.J."/>
            <person name="Barry K."/>
            <person name="Miller A.N."/>
            <person name="Grigoriev I.V."/>
            <person name="Debuchy R."/>
            <person name="Gladieux P."/>
            <person name="Hiltunen Thoren M."/>
            <person name="Johannesson H."/>
        </authorList>
    </citation>
    <scope>NUCLEOTIDE SEQUENCE</scope>
    <source>
        <strain evidence="2">CBS 990.96</strain>
    </source>
</reference>
<reference evidence="2" key="2">
    <citation type="submission" date="2023-05" db="EMBL/GenBank/DDBJ databases">
        <authorList>
            <consortium name="Lawrence Berkeley National Laboratory"/>
            <person name="Steindorff A."/>
            <person name="Hensen N."/>
            <person name="Bonometti L."/>
            <person name="Westerberg I."/>
            <person name="Brannstrom I.O."/>
            <person name="Guillou S."/>
            <person name="Cros-Aarteil S."/>
            <person name="Calhoun S."/>
            <person name="Haridas S."/>
            <person name="Kuo A."/>
            <person name="Mondo S."/>
            <person name="Pangilinan J."/>
            <person name="Riley R."/>
            <person name="Labutti K."/>
            <person name="Andreopoulos B."/>
            <person name="Lipzen A."/>
            <person name="Chen C."/>
            <person name="Yanf M."/>
            <person name="Daum C."/>
            <person name="Ng V."/>
            <person name="Clum A."/>
            <person name="Ohm R."/>
            <person name="Martin F."/>
            <person name="Silar P."/>
            <person name="Natvig D."/>
            <person name="Lalanne C."/>
            <person name="Gautier V."/>
            <person name="Ament-Velasquez S.L."/>
            <person name="Kruys A."/>
            <person name="Hutchinson M.I."/>
            <person name="Powell A.J."/>
            <person name="Barry K."/>
            <person name="Miller A.N."/>
            <person name="Grigoriev I.V."/>
            <person name="Debuchy R."/>
            <person name="Gladieux P."/>
            <person name="Thoren M.H."/>
            <person name="Johannesson H."/>
        </authorList>
    </citation>
    <scope>NUCLEOTIDE SEQUENCE</scope>
    <source>
        <strain evidence="2">CBS 990.96</strain>
    </source>
</reference>
<organism evidence="2 3">
    <name type="scientific">Podospora fimiseda</name>
    <dbReference type="NCBI Taxonomy" id="252190"/>
    <lineage>
        <taxon>Eukaryota</taxon>
        <taxon>Fungi</taxon>
        <taxon>Dikarya</taxon>
        <taxon>Ascomycota</taxon>
        <taxon>Pezizomycotina</taxon>
        <taxon>Sordariomycetes</taxon>
        <taxon>Sordariomycetidae</taxon>
        <taxon>Sordariales</taxon>
        <taxon>Podosporaceae</taxon>
        <taxon>Podospora</taxon>
    </lineage>
</organism>
<accession>A0AAN7BQS1</accession>
<dbReference type="EMBL" id="MU865327">
    <property type="protein sequence ID" value="KAK4227789.1"/>
    <property type="molecule type" value="Genomic_DNA"/>
</dbReference>
<dbReference type="AlphaFoldDB" id="A0AAN7BQS1"/>
<gene>
    <name evidence="2" type="ORF">QBC38DRAFT_499132</name>
</gene>
<sequence>MVRLVRGFRWPWDTPANREEYPEGFMFTCCEGAGDADGCIVGKHQSKESMAKKQTGMMRALLKKQLEASVKQPHPQPKQVPTQPQPPKSANQQRQNQTGVKRRASEQPQAPSQPPPSRKRTRLARQTRLSASGIRHILLVATWTKNLGPFCLGHQLTLRSKLGTQYRDSRGL</sequence>
<protein>
    <submittedName>
        <fullName evidence="2">Uncharacterized protein</fullName>
    </submittedName>
</protein>
<keyword evidence="3" id="KW-1185">Reference proteome</keyword>